<reference evidence="2" key="1">
    <citation type="journal article" date="2012" name="Nat. Genet.">
        <title>Lifestyle transitions in plant pathogenic Colletotrichum fungi deciphered by genome and transcriptome analyses.</title>
        <authorList>
            <person name="O'Connell R.J."/>
            <person name="Thon M.R."/>
            <person name="Hacquard S."/>
            <person name="Amyotte S.G."/>
            <person name="Kleemann J."/>
            <person name="Torres M.F."/>
            <person name="Damm U."/>
            <person name="Buiate E.A."/>
            <person name="Epstein L."/>
            <person name="Alkan N."/>
            <person name="Altmueller J."/>
            <person name="Alvarado-Balderrama L."/>
            <person name="Bauser C.A."/>
            <person name="Becker C."/>
            <person name="Birren B.W."/>
            <person name="Chen Z."/>
            <person name="Choi J."/>
            <person name="Crouch J.A."/>
            <person name="Duvick J.P."/>
            <person name="Farman M.A."/>
            <person name="Gan P."/>
            <person name="Heiman D."/>
            <person name="Henrissat B."/>
            <person name="Howard R.J."/>
            <person name="Kabbage M."/>
            <person name="Koch C."/>
            <person name="Kracher B."/>
            <person name="Kubo Y."/>
            <person name="Law A.D."/>
            <person name="Lebrun M.-H."/>
            <person name="Lee Y.-H."/>
            <person name="Miyara I."/>
            <person name="Moore N."/>
            <person name="Neumann U."/>
            <person name="Nordstroem K."/>
            <person name="Panaccione D.G."/>
            <person name="Panstruga R."/>
            <person name="Place M."/>
            <person name="Proctor R.H."/>
            <person name="Prusky D."/>
            <person name="Rech G."/>
            <person name="Reinhardt R."/>
            <person name="Rollins J.A."/>
            <person name="Rounsley S."/>
            <person name="Schardl C.L."/>
            <person name="Schwartz D.C."/>
            <person name="Shenoy N."/>
            <person name="Shirasu K."/>
            <person name="Sikhakolli U.R."/>
            <person name="Stueber K."/>
            <person name="Sukno S.A."/>
            <person name="Sweigard J.A."/>
            <person name="Takano Y."/>
            <person name="Takahara H."/>
            <person name="Trail F."/>
            <person name="van der Does H.C."/>
            <person name="Voll L.M."/>
            <person name="Will I."/>
            <person name="Young S."/>
            <person name="Zeng Q."/>
            <person name="Zhang J."/>
            <person name="Zhou S."/>
            <person name="Dickman M.B."/>
            <person name="Schulze-Lefert P."/>
            <person name="Ver Loren van Themaat E."/>
            <person name="Ma L.-J."/>
            <person name="Vaillancourt L.J."/>
        </authorList>
    </citation>
    <scope>NUCLEOTIDE SEQUENCE [LARGE SCALE GENOMIC DNA]</scope>
    <source>
        <strain evidence="2">IMI 349063</strain>
    </source>
</reference>
<evidence type="ECO:0000313" key="2">
    <source>
        <dbReference type="Proteomes" id="UP000007174"/>
    </source>
</evidence>
<feature type="non-terminal residue" evidence="1">
    <location>
        <position position="72"/>
    </location>
</feature>
<dbReference type="EMBL" id="CACQ02009880">
    <property type="protein sequence ID" value="CCF47571.1"/>
    <property type="molecule type" value="Genomic_DNA"/>
</dbReference>
<dbReference type="AlphaFoldDB" id="H1W507"/>
<name>H1W507_COLHI</name>
<evidence type="ECO:0000313" key="1">
    <source>
        <dbReference type="EMBL" id="CCF47571.1"/>
    </source>
</evidence>
<organism evidence="1 2">
    <name type="scientific">Colletotrichum higginsianum (strain IMI 349063)</name>
    <name type="common">Crucifer anthracnose fungus</name>
    <dbReference type="NCBI Taxonomy" id="759273"/>
    <lineage>
        <taxon>Eukaryota</taxon>
        <taxon>Fungi</taxon>
        <taxon>Dikarya</taxon>
        <taxon>Ascomycota</taxon>
        <taxon>Pezizomycotina</taxon>
        <taxon>Sordariomycetes</taxon>
        <taxon>Hypocreomycetidae</taxon>
        <taxon>Glomerellales</taxon>
        <taxon>Glomerellaceae</taxon>
        <taxon>Colletotrichum</taxon>
        <taxon>Colletotrichum destructivum species complex</taxon>
    </lineage>
</organism>
<proteinExistence type="predicted"/>
<sequence>MAALQSWDGSVALTQDSAAVMLVVAAVLAQPAGGLVPDVGAVDAVRVRLVQDVQGGEVLPDEAGLAGRAAGD</sequence>
<dbReference type="Proteomes" id="UP000007174">
    <property type="component" value="Unassembled WGS sequence"/>
</dbReference>
<gene>
    <name evidence="1" type="ORF">CH063_15915</name>
</gene>
<protein>
    <submittedName>
        <fullName evidence="1">Uncharacterized protein</fullName>
    </submittedName>
</protein>
<accession>H1W507</accession>
<dbReference type="HOGENOM" id="CLU_2729084_0_0_1"/>